<protein>
    <submittedName>
        <fullName evidence="2">Uncharacterized protein</fullName>
    </submittedName>
</protein>
<feature type="compositionally biased region" description="Basic residues" evidence="1">
    <location>
        <begin position="60"/>
        <end position="77"/>
    </location>
</feature>
<sequence length="77" mass="9326">METHVIKPVKMPSSGSNHQELLPELSVLVEQEALQLEGAKCWCKMLRRKKRKYLAEACKSRRHRRRSCRRKRRRRNR</sequence>
<keyword evidence="3" id="KW-1185">Reference proteome</keyword>
<accession>A0A653BKS6</accession>
<evidence type="ECO:0000313" key="3">
    <source>
        <dbReference type="Proteomes" id="UP000410492"/>
    </source>
</evidence>
<proteinExistence type="predicted"/>
<organism evidence="2 3">
    <name type="scientific">Callosobruchus maculatus</name>
    <name type="common">Southern cowpea weevil</name>
    <name type="synonym">Pulse bruchid</name>
    <dbReference type="NCBI Taxonomy" id="64391"/>
    <lineage>
        <taxon>Eukaryota</taxon>
        <taxon>Metazoa</taxon>
        <taxon>Ecdysozoa</taxon>
        <taxon>Arthropoda</taxon>
        <taxon>Hexapoda</taxon>
        <taxon>Insecta</taxon>
        <taxon>Pterygota</taxon>
        <taxon>Neoptera</taxon>
        <taxon>Endopterygota</taxon>
        <taxon>Coleoptera</taxon>
        <taxon>Polyphaga</taxon>
        <taxon>Cucujiformia</taxon>
        <taxon>Chrysomeloidea</taxon>
        <taxon>Chrysomelidae</taxon>
        <taxon>Bruchinae</taxon>
        <taxon>Bruchini</taxon>
        <taxon>Callosobruchus</taxon>
    </lineage>
</organism>
<gene>
    <name evidence="2" type="ORF">CALMAC_LOCUS1864</name>
</gene>
<name>A0A653BKS6_CALMS</name>
<reference evidence="2 3" key="1">
    <citation type="submission" date="2019-01" db="EMBL/GenBank/DDBJ databases">
        <authorList>
            <person name="Sayadi A."/>
        </authorList>
    </citation>
    <scope>NUCLEOTIDE SEQUENCE [LARGE SCALE GENOMIC DNA]</scope>
</reference>
<dbReference type="AlphaFoldDB" id="A0A653BKS6"/>
<dbReference type="Proteomes" id="UP000410492">
    <property type="component" value="Unassembled WGS sequence"/>
</dbReference>
<evidence type="ECO:0000313" key="2">
    <source>
        <dbReference type="EMBL" id="VEN36169.1"/>
    </source>
</evidence>
<dbReference type="EMBL" id="CAACVG010002203">
    <property type="protein sequence ID" value="VEN36169.1"/>
    <property type="molecule type" value="Genomic_DNA"/>
</dbReference>
<feature type="region of interest" description="Disordered" evidence="1">
    <location>
        <begin position="57"/>
        <end position="77"/>
    </location>
</feature>
<evidence type="ECO:0000256" key="1">
    <source>
        <dbReference type="SAM" id="MobiDB-lite"/>
    </source>
</evidence>